<evidence type="ECO:0000256" key="2">
    <source>
        <dbReference type="PIRSR" id="PIRSR602678-1"/>
    </source>
</evidence>
<gene>
    <name evidence="4" type="ORF">BS50DRAFT_571536</name>
</gene>
<reference evidence="4 5" key="1">
    <citation type="journal article" date="2018" name="Front. Microbiol.">
        <title>Genome-Wide Analysis of Corynespora cassiicola Leaf Fall Disease Putative Effectors.</title>
        <authorList>
            <person name="Lopez D."/>
            <person name="Ribeiro S."/>
            <person name="Label P."/>
            <person name="Fumanal B."/>
            <person name="Venisse J.S."/>
            <person name="Kohler A."/>
            <person name="de Oliveira R.R."/>
            <person name="Labutti K."/>
            <person name="Lipzen A."/>
            <person name="Lail K."/>
            <person name="Bauer D."/>
            <person name="Ohm R.A."/>
            <person name="Barry K.W."/>
            <person name="Spatafora J."/>
            <person name="Grigoriev I.V."/>
            <person name="Martin F.M."/>
            <person name="Pujade-Renaud V."/>
        </authorList>
    </citation>
    <scope>NUCLEOTIDE SEQUENCE [LARGE SCALE GENOMIC DNA]</scope>
    <source>
        <strain evidence="4 5">Philippines</strain>
    </source>
</reference>
<dbReference type="InterPro" id="IPR002678">
    <property type="entry name" value="DUF34/NIF3"/>
</dbReference>
<dbReference type="OrthoDB" id="2592744at2759"/>
<evidence type="ECO:0008006" key="6">
    <source>
        <dbReference type="Google" id="ProtNLM"/>
    </source>
</evidence>
<keyword evidence="5" id="KW-1185">Reference proteome</keyword>
<dbReference type="Proteomes" id="UP000240883">
    <property type="component" value="Unassembled WGS sequence"/>
</dbReference>
<sequence>MQRRATHTAVTEYISTLLPVKFNDVSRLYHVPRNPRYNPDTAGVDRVVLTVTPSPGVYNLIGHPSSSANSDSDASSLTDQHRTPRTICFLHRPFSLERRRVRHGTLAISSHTSFDEHLTVGWNTVLADRLGVDVSKSACIQGYKGDAERKIGIVGNVSMLTSLLLRRIRQEFGHVEFVHEGRGDEIKVVAIMNAFHAEDVHRVLEVAQENRWLSSDDASSEQILYLTGQPRETGLLAAREMGMSVVCVGHRTAEEWGIRYMASSIRLAFPNLEVKELYEEETTSSRRSSQ</sequence>
<dbReference type="InterPro" id="IPR036069">
    <property type="entry name" value="DUF34/NIF3_sf"/>
</dbReference>
<accession>A0A2T2NXU8</accession>
<comment type="similarity">
    <text evidence="1">Belongs to the GTP cyclohydrolase I type 2/NIF3 family.</text>
</comment>
<dbReference type="EMBL" id="KZ678132">
    <property type="protein sequence ID" value="PSN70244.1"/>
    <property type="molecule type" value="Genomic_DNA"/>
</dbReference>
<organism evidence="4 5">
    <name type="scientific">Corynespora cassiicola Philippines</name>
    <dbReference type="NCBI Taxonomy" id="1448308"/>
    <lineage>
        <taxon>Eukaryota</taxon>
        <taxon>Fungi</taxon>
        <taxon>Dikarya</taxon>
        <taxon>Ascomycota</taxon>
        <taxon>Pezizomycotina</taxon>
        <taxon>Dothideomycetes</taxon>
        <taxon>Pleosporomycetidae</taxon>
        <taxon>Pleosporales</taxon>
        <taxon>Corynesporascaceae</taxon>
        <taxon>Corynespora</taxon>
    </lineage>
</organism>
<feature type="compositionally biased region" description="Low complexity" evidence="3">
    <location>
        <begin position="65"/>
        <end position="76"/>
    </location>
</feature>
<dbReference type="Gene3D" id="3.40.1390.30">
    <property type="entry name" value="NIF3 (NGG1p interacting factor 3)-like"/>
    <property type="match status" value="2"/>
</dbReference>
<feature type="binding site" evidence="2">
    <location>
        <position position="250"/>
    </location>
    <ligand>
        <name>a divalent metal cation</name>
        <dbReference type="ChEBI" id="CHEBI:60240"/>
        <label>1</label>
    </ligand>
</feature>
<evidence type="ECO:0000256" key="3">
    <source>
        <dbReference type="SAM" id="MobiDB-lite"/>
    </source>
</evidence>
<dbReference type="Pfam" id="PF01784">
    <property type="entry name" value="DUF34_NIF3"/>
    <property type="match status" value="1"/>
</dbReference>
<evidence type="ECO:0000313" key="4">
    <source>
        <dbReference type="EMBL" id="PSN70244.1"/>
    </source>
</evidence>
<dbReference type="SUPFAM" id="SSF102705">
    <property type="entry name" value="NIF3 (NGG1p interacting factor 3)-like"/>
    <property type="match status" value="1"/>
</dbReference>
<protein>
    <recommendedName>
        <fullName evidence="6">NGG1p interacting factor 3</fullName>
    </recommendedName>
</protein>
<dbReference type="GO" id="GO:0046872">
    <property type="term" value="F:metal ion binding"/>
    <property type="evidence" value="ECO:0007669"/>
    <property type="project" value="UniProtKB-KW"/>
</dbReference>
<feature type="binding site" evidence="2">
    <location>
        <position position="254"/>
    </location>
    <ligand>
        <name>a divalent metal cation</name>
        <dbReference type="ChEBI" id="CHEBI:60240"/>
        <label>1</label>
    </ligand>
</feature>
<feature type="binding site" evidence="2">
    <location>
        <position position="115"/>
    </location>
    <ligand>
        <name>a divalent metal cation</name>
        <dbReference type="ChEBI" id="CHEBI:60240"/>
        <label>1</label>
    </ligand>
</feature>
<feature type="region of interest" description="Disordered" evidence="3">
    <location>
        <begin position="61"/>
        <end position="80"/>
    </location>
</feature>
<name>A0A2T2NXU8_CORCC</name>
<evidence type="ECO:0000256" key="1">
    <source>
        <dbReference type="ARBA" id="ARBA00006964"/>
    </source>
</evidence>
<evidence type="ECO:0000313" key="5">
    <source>
        <dbReference type="Proteomes" id="UP000240883"/>
    </source>
</evidence>
<proteinExistence type="inferred from homology"/>
<keyword evidence="2" id="KW-0479">Metal-binding</keyword>
<dbReference type="AlphaFoldDB" id="A0A2T2NXU8"/>